<evidence type="ECO:0000313" key="2">
    <source>
        <dbReference type="Proteomes" id="UP000272025"/>
    </source>
</evidence>
<dbReference type="GeneID" id="39582608"/>
<accession>A0A3N2PXD9</accession>
<reference evidence="1 2" key="1">
    <citation type="journal article" date="2018" name="Mol. Ecol.">
        <title>The obligate alkalophilic soda-lake fungus Sodiomyces alkalinus has shifted to a protein diet.</title>
        <authorList>
            <person name="Grum-Grzhimaylo A.A."/>
            <person name="Falkoski D.L."/>
            <person name="van den Heuvel J."/>
            <person name="Valero-Jimenez C.A."/>
            <person name="Min B."/>
            <person name="Choi I.G."/>
            <person name="Lipzen A."/>
            <person name="Daum C.G."/>
            <person name="Aanen D.K."/>
            <person name="Tsang A."/>
            <person name="Henrissat B."/>
            <person name="Bilanenko E.N."/>
            <person name="de Vries R.P."/>
            <person name="van Kan J.A.L."/>
            <person name="Grigoriev I.V."/>
            <person name="Debets A.J.M."/>
        </authorList>
    </citation>
    <scope>NUCLEOTIDE SEQUENCE [LARGE SCALE GENOMIC DNA]</scope>
    <source>
        <strain evidence="1 2">F11</strain>
    </source>
</reference>
<dbReference type="RefSeq" id="XP_028466821.1">
    <property type="nucleotide sequence ID" value="XM_028614130.1"/>
</dbReference>
<dbReference type="EMBL" id="ML119054">
    <property type="protein sequence ID" value="ROT39015.1"/>
    <property type="molecule type" value="Genomic_DNA"/>
</dbReference>
<protein>
    <submittedName>
        <fullName evidence="1">Uncharacterized protein</fullName>
    </submittedName>
</protein>
<keyword evidence="2" id="KW-1185">Reference proteome</keyword>
<dbReference type="Proteomes" id="UP000272025">
    <property type="component" value="Unassembled WGS sequence"/>
</dbReference>
<evidence type="ECO:0000313" key="1">
    <source>
        <dbReference type="EMBL" id="ROT39015.1"/>
    </source>
</evidence>
<sequence>MSEGRVFSDVSGTNTYLYLALNGFANNGLSSVPPKCTTLCTSKGCQVSPSGGTAAGWYPHCTSSCVWLYLRTPLRAPPYPSTDLQDHDITDSSLVHNKHPQAKQDNSASCRFPFGLFYHEHTYPITHPEALRLIEQTSSSSPFVFFFSSEAGLRLACHRDMAPVRASPTSSSNTYGLPLA</sequence>
<name>A0A3N2PXD9_SODAK</name>
<dbReference type="AlphaFoldDB" id="A0A3N2PXD9"/>
<organism evidence="1 2">
    <name type="scientific">Sodiomyces alkalinus (strain CBS 110278 / VKM F-3762 / F11)</name>
    <name type="common">Alkaliphilic filamentous fungus</name>
    <dbReference type="NCBI Taxonomy" id="1314773"/>
    <lineage>
        <taxon>Eukaryota</taxon>
        <taxon>Fungi</taxon>
        <taxon>Dikarya</taxon>
        <taxon>Ascomycota</taxon>
        <taxon>Pezizomycotina</taxon>
        <taxon>Sordariomycetes</taxon>
        <taxon>Hypocreomycetidae</taxon>
        <taxon>Glomerellales</taxon>
        <taxon>Plectosphaerellaceae</taxon>
        <taxon>Sodiomyces</taxon>
    </lineage>
</organism>
<proteinExistence type="predicted"/>
<gene>
    <name evidence="1" type="ORF">SODALDRAFT_358860</name>
</gene>